<keyword evidence="2" id="KW-1185">Reference proteome</keyword>
<name>A0ABD0LLM9_9CAEN</name>
<proteinExistence type="predicted"/>
<gene>
    <name evidence="1" type="ORF">BaRGS_00008708</name>
</gene>
<sequence length="89" mass="9776">MTQKPTETSQDTMKSGTEMGMTQVCKLSVFVAVSEEGWGGGERREGRKARYCHLHVPGGIEMHNVCESRALSKRRELPCARAMEASSGC</sequence>
<protein>
    <submittedName>
        <fullName evidence="1">Uncharacterized protein</fullName>
    </submittedName>
</protein>
<organism evidence="1 2">
    <name type="scientific">Batillaria attramentaria</name>
    <dbReference type="NCBI Taxonomy" id="370345"/>
    <lineage>
        <taxon>Eukaryota</taxon>
        <taxon>Metazoa</taxon>
        <taxon>Spiralia</taxon>
        <taxon>Lophotrochozoa</taxon>
        <taxon>Mollusca</taxon>
        <taxon>Gastropoda</taxon>
        <taxon>Caenogastropoda</taxon>
        <taxon>Sorbeoconcha</taxon>
        <taxon>Cerithioidea</taxon>
        <taxon>Batillariidae</taxon>
        <taxon>Batillaria</taxon>
    </lineage>
</organism>
<comment type="caution">
    <text evidence="1">The sequence shown here is derived from an EMBL/GenBank/DDBJ whole genome shotgun (WGS) entry which is preliminary data.</text>
</comment>
<dbReference type="EMBL" id="JACVVK020000039">
    <property type="protein sequence ID" value="KAK7500161.1"/>
    <property type="molecule type" value="Genomic_DNA"/>
</dbReference>
<accession>A0ABD0LLM9</accession>
<evidence type="ECO:0000313" key="2">
    <source>
        <dbReference type="Proteomes" id="UP001519460"/>
    </source>
</evidence>
<dbReference type="AlphaFoldDB" id="A0ABD0LLM9"/>
<evidence type="ECO:0000313" key="1">
    <source>
        <dbReference type="EMBL" id="KAK7500161.1"/>
    </source>
</evidence>
<reference evidence="1 2" key="1">
    <citation type="journal article" date="2023" name="Sci. Data">
        <title>Genome assembly of the Korean intertidal mud-creeper Batillaria attramentaria.</title>
        <authorList>
            <person name="Patra A.K."/>
            <person name="Ho P.T."/>
            <person name="Jun S."/>
            <person name="Lee S.J."/>
            <person name="Kim Y."/>
            <person name="Won Y.J."/>
        </authorList>
    </citation>
    <scope>NUCLEOTIDE SEQUENCE [LARGE SCALE GENOMIC DNA]</scope>
    <source>
        <strain evidence="1">Wonlab-2016</strain>
    </source>
</reference>
<dbReference type="Proteomes" id="UP001519460">
    <property type="component" value="Unassembled WGS sequence"/>
</dbReference>